<evidence type="ECO:0000256" key="1">
    <source>
        <dbReference type="SAM" id="Phobius"/>
    </source>
</evidence>
<organism evidence="2 3">
    <name type="scientific">Rhodonellum psychrophilum GCM71 = DSM 17998</name>
    <dbReference type="NCBI Taxonomy" id="1123057"/>
    <lineage>
        <taxon>Bacteria</taxon>
        <taxon>Pseudomonadati</taxon>
        <taxon>Bacteroidota</taxon>
        <taxon>Cytophagia</taxon>
        <taxon>Cytophagales</taxon>
        <taxon>Cytophagaceae</taxon>
        <taxon>Rhodonellum</taxon>
    </lineage>
</organism>
<protein>
    <submittedName>
        <fullName evidence="2">Uncharacterized protein</fullName>
    </submittedName>
</protein>
<gene>
    <name evidence="2" type="ORF">P872_05690</name>
</gene>
<name>U5C0S0_9BACT</name>
<dbReference type="EMBL" id="AWXR01000025">
    <property type="protein sequence ID" value="ERM82516.1"/>
    <property type="molecule type" value="Genomic_DNA"/>
</dbReference>
<proteinExistence type="predicted"/>
<feature type="transmembrane region" description="Helical" evidence="1">
    <location>
        <begin position="12"/>
        <end position="32"/>
    </location>
</feature>
<evidence type="ECO:0000313" key="2">
    <source>
        <dbReference type="EMBL" id="ERM82516.1"/>
    </source>
</evidence>
<keyword evidence="1" id="KW-0472">Membrane</keyword>
<keyword evidence="3" id="KW-1185">Reference proteome</keyword>
<keyword evidence="1" id="KW-0812">Transmembrane</keyword>
<dbReference type="Proteomes" id="UP000016843">
    <property type="component" value="Unassembled WGS sequence"/>
</dbReference>
<sequence length="47" mass="5394">MEIEKNKKRKKNGLGILSFLNFTIIIGGYFNFNNTSPSEIFKSIGQR</sequence>
<accession>U5C0S0</accession>
<comment type="caution">
    <text evidence="2">The sequence shown here is derived from an EMBL/GenBank/DDBJ whole genome shotgun (WGS) entry which is preliminary data.</text>
</comment>
<evidence type="ECO:0000313" key="3">
    <source>
        <dbReference type="Proteomes" id="UP000016843"/>
    </source>
</evidence>
<keyword evidence="1" id="KW-1133">Transmembrane helix</keyword>
<dbReference type="AlphaFoldDB" id="U5C0S0"/>
<reference evidence="2 3" key="1">
    <citation type="journal article" date="2013" name="Genome Announc.">
        <title>Draft Genome Sequence of the Psychrophilic and Alkaliphilic Rhodonellum psychrophilum Strain GCM71T.</title>
        <authorList>
            <person name="Hauptmann A.L."/>
            <person name="Glaring M.A."/>
            <person name="Hallin P.F."/>
            <person name="Prieme A."/>
            <person name="Stougaard P."/>
        </authorList>
    </citation>
    <scope>NUCLEOTIDE SEQUENCE [LARGE SCALE GENOMIC DNA]</scope>
    <source>
        <strain evidence="2 3">GCM71</strain>
    </source>
</reference>